<dbReference type="AlphaFoldDB" id="A0ABD3BVE0"/>
<dbReference type="Proteomes" id="UP001632038">
    <property type="component" value="Unassembled WGS sequence"/>
</dbReference>
<gene>
    <name evidence="2" type="primary">ORC6_6</name>
    <name evidence="2" type="ORF">CASFOL_036367</name>
</gene>
<name>A0ABD3BVE0_9LAMI</name>
<sequence length="173" mass="19307">MVYGGDGLSWRGGGLPRLADVEFDSSIIDVTMQVIFDRQAAIRMSGMSEKAYNRSFNSMQNGNGVKNKLDIRELAIQFGCVRPIPFAHKGISLYKERFLASLPISRRGSTDFNRSVFTGVAFYLCAKTHKLFSSGDDDEESTALELVQIQQELINLKGKALLLESVMRESMEL</sequence>
<keyword evidence="3" id="KW-1185">Reference proteome</keyword>
<dbReference type="Gene3D" id="1.10.472.10">
    <property type="entry name" value="Cyclin-like"/>
    <property type="match status" value="1"/>
</dbReference>
<feature type="domain" description="ORC6 second cyclin-like" evidence="1">
    <location>
        <begin position="69"/>
        <end position="131"/>
    </location>
</feature>
<protein>
    <submittedName>
        <fullName evidence="2">Origin of replication complex subunit 6</fullName>
    </submittedName>
</protein>
<organism evidence="2 3">
    <name type="scientific">Castilleja foliolosa</name>
    <dbReference type="NCBI Taxonomy" id="1961234"/>
    <lineage>
        <taxon>Eukaryota</taxon>
        <taxon>Viridiplantae</taxon>
        <taxon>Streptophyta</taxon>
        <taxon>Embryophyta</taxon>
        <taxon>Tracheophyta</taxon>
        <taxon>Spermatophyta</taxon>
        <taxon>Magnoliopsida</taxon>
        <taxon>eudicotyledons</taxon>
        <taxon>Gunneridae</taxon>
        <taxon>Pentapetalae</taxon>
        <taxon>asterids</taxon>
        <taxon>lamiids</taxon>
        <taxon>Lamiales</taxon>
        <taxon>Orobanchaceae</taxon>
        <taxon>Pedicularideae</taxon>
        <taxon>Castillejinae</taxon>
        <taxon>Castilleja</taxon>
    </lineage>
</organism>
<accession>A0ABD3BVE0</accession>
<proteinExistence type="predicted"/>
<reference evidence="3" key="1">
    <citation type="journal article" date="2024" name="IScience">
        <title>Strigolactones Initiate the Formation of Haustorium-like Structures in Castilleja.</title>
        <authorList>
            <person name="Buerger M."/>
            <person name="Peterson D."/>
            <person name="Chory J."/>
        </authorList>
    </citation>
    <scope>NUCLEOTIDE SEQUENCE [LARGE SCALE GENOMIC DNA]</scope>
</reference>
<dbReference type="Pfam" id="PF21913">
    <property type="entry name" value="ORC6_2nd"/>
    <property type="match status" value="1"/>
</dbReference>
<comment type="caution">
    <text evidence="2">The sequence shown here is derived from an EMBL/GenBank/DDBJ whole genome shotgun (WGS) entry which is preliminary data.</text>
</comment>
<dbReference type="InterPro" id="IPR054113">
    <property type="entry name" value="ORC6_cyclin-like_2nd"/>
</dbReference>
<evidence type="ECO:0000313" key="3">
    <source>
        <dbReference type="Proteomes" id="UP001632038"/>
    </source>
</evidence>
<evidence type="ECO:0000313" key="2">
    <source>
        <dbReference type="EMBL" id="KAL3621455.1"/>
    </source>
</evidence>
<evidence type="ECO:0000259" key="1">
    <source>
        <dbReference type="Pfam" id="PF21913"/>
    </source>
</evidence>
<dbReference type="PANTHER" id="PTHR13394">
    <property type="entry name" value="ORIGIN RECOGNITION COMPLEX SUBUNIT 6"/>
    <property type="match status" value="1"/>
</dbReference>
<dbReference type="EMBL" id="JAVIJP010000066">
    <property type="protein sequence ID" value="KAL3621455.1"/>
    <property type="molecule type" value="Genomic_DNA"/>
</dbReference>
<dbReference type="PANTHER" id="PTHR13394:SF0">
    <property type="entry name" value="ORIGIN RECOGNITION COMPLEX SUBUNIT 6"/>
    <property type="match status" value="1"/>
</dbReference>
<dbReference type="InterPro" id="IPR020529">
    <property type="entry name" value="ORC6_met/pln"/>
</dbReference>